<organism evidence="3">
    <name type="scientific">Haemonchus placei</name>
    <name type="common">Barber's pole worm</name>
    <dbReference type="NCBI Taxonomy" id="6290"/>
    <lineage>
        <taxon>Eukaryota</taxon>
        <taxon>Metazoa</taxon>
        <taxon>Ecdysozoa</taxon>
        <taxon>Nematoda</taxon>
        <taxon>Chromadorea</taxon>
        <taxon>Rhabditida</taxon>
        <taxon>Rhabditina</taxon>
        <taxon>Rhabditomorpha</taxon>
        <taxon>Strongyloidea</taxon>
        <taxon>Trichostrongylidae</taxon>
        <taxon>Haemonchus</taxon>
    </lineage>
</organism>
<name>A0A0N4WD24_HAEPC</name>
<sequence>MQSGETVFLYLCFILKVRIGLSVKGRGVSVAPHGTVRSFPEEYS</sequence>
<gene>
    <name evidence="1" type="ORF">HPLM_LOCUS8450</name>
</gene>
<dbReference type="WBParaSite" id="HPLM_0000845801-mRNA-1">
    <property type="protein sequence ID" value="HPLM_0000845801-mRNA-1"/>
    <property type="gene ID" value="HPLM_0000845801"/>
</dbReference>
<evidence type="ECO:0000313" key="2">
    <source>
        <dbReference type="Proteomes" id="UP000268014"/>
    </source>
</evidence>
<protein>
    <submittedName>
        <fullName evidence="1 3">Uncharacterized protein</fullName>
    </submittedName>
</protein>
<dbReference type="EMBL" id="UZAF01016863">
    <property type="protein sequence ID" value="VDO34888.1"/>
    <property type="molecule type" value="Genomic_DNA"/>
</dbReference>
<evidence type="ECO:0000313" key="1">
    <source>
        <dbReference type="EMBL" id="VDO34888.1"/>
    </source>
</evidence>
<dbReference type="AlphaFoldDB" id="A0A0N4WD24"/>
<proteinExistence type="predicted"/>
<accession>A0A0N4WD24</accession>
<dbReference type="Proteomes" id="UP000268014">
    <property type="component" value="Unassembled WGS sequence"/>
</dbReference>
<keyword evidence="2" id="KW-1185">Reference proteome</keyword>
<reference evidence="1 2" key="2">
    <citation type="submission" date="2018-11" db="EMBL/GenBank/DDBJ databases">
        <authorList>
            <consortium name="Pathogen Informatics"/>
        </authorList>
    </citation>
    <scope>NUCLEOTIDE SEQUENCE [LARGE SCALE GENOMIC DNA]</scope>
    <source>
        <strain evidence="1 2">MHpl1</strain>
    </source>
</reference>
<evidence type="ECO:0000313" key="3">
    <source>
        <dbReference type="WBParaSite" id="HPLM_0000845801-mRNA-1"/>
    </source>
</evidence>
<reference evidence="3" key="1">
    <citation type="submission" date="2017-02" db="UniProtKB">
        <authorList>
            <consortium name="WormBaseParasite"/>
        </authorList>
    </citation>
    <scope>IDENTIFICATION</scope>
</reference>